<organism evidence="2 3">
    <name type="scientific">Dibothriocephalus latus</name>
    <name type="common">Fish tapeworm</name>
    <name type="synonym">Diphyllobothrium latum</name>
    <dbReference type="NCBI Taxonomy" id="60516"/>
    <lineage>
        <taxon>Eukaryota</taxon>
        <taxon>Metazoa</taxon>
        <taxon>Spiralia</taxon>
        <taxon>Lophotrochozoa</taxon>
        <taxon>Platyhelminthes</taxon>
        <taxon>Cestoda</taxon>
        <taxon>Eucestoda</taxon>
        <taxon>Diphyllobothriidea</taxon>
        <taxon>Diphyllobothriidae</taxon>
        <taxon>Dibothriocephalus</taxon>
    </lineage>
</organism>
<reference evidence="2 3" key="1">
    <citation type="submission" date="2018-11" db="EMBL/GenBank/DDBJ databases">
        <authorList>
            <consortium name="Pathogen Informatics"/>
        </authorList>
    </citation>
    <scope>NUCLEOTIDE SEQUENCE [LARGE SCALE GENOMIC DNA]</scope>
</reference>
<sequence length="102" mass="11430">MSVRQWLVLDSKWLLGPLQTFPPGASVRLKSQDGRVHEEVGTQLNASRGHKRAMKTSRYITKDGASPGGDGNVRKLEIIDSFVTRTANSFLLRRHSTKVDRL</sequence>
<name>A0A3P7NB20_DIBLA</name>
<accession>A0A3P7NB20</accession>
<keyword evidence="3" id="KW-1185">Reference proteome</keyword>
<dbReference type="Proteomes" id="UP000281553">
    <property type="component" value="Unassembled WGS sequence"/>
</dbReference>
<dbReference type="AlphaFoldDB" id="A0A3P7NB20"/>
<gene>
    <name evidence="2" type="ORF">DILT_LOCUS17276</name>
</gene>
<proteinExistence type="predicted"/>
<evidence type="ECO:0000256" key="1">
    <source>
        <dbReference type="SAM" id="MobiDB-lite"/>
    </source>
</evidence>
<evidence type="ECO:0000313" key="2">
    <source>
        <dbReference type="EMBL" id="VDN37270.1"/>
    </source>
</evidence>
<feature type="region of interest" description="Disordered" evidence="1">
    <location>
        <begin position="43"/>
        <end position="70"/>
    </location>
</feature>
<evidence type="ECO:0000313" key="3">
    <source>
        <dbReference type="Proteomes" id="UP000281553"/>
    </source>
</evidence>
<dbReference type="EMBL" id="UYRU01090566">
    <property type="protein sequence ID" value="VDN37270.1"/>
    <property type="molecule type" value="Genomic_DNA"/>
</dbReference>
<protein>
    <submittedName>
        <fullName evidence="2">Uncharacterized protein</fullName>
    </submittedName>
</protein>